<protein>
    <submittedName>
        <fullName evidence="1">Uncharacterized protein</fullName>
    </submittedName>
</protein>
<dbReference type="EMBL" id="CM044705">
    <property type="protein sequence ID" value="KAI5661369.1"/>
    <property type="molecule type" value="Genomic_DNA"/>
</dbReference>
<comment type="caution">
    <text evidence="1">The sequence shown here is derived from an EMBL/GenBank/DDBJ whole genome shotgun (WGS) entry which is preliminary data.</text>
</comment>
<dbReference type="Proteomes" id="UP001060085">
    <property type="component" value="Linkage Group LG05"/>
</dbReference>
<sequence length="81" mass="9616">MEIVGQSAQELHLQPRLLLAQESRWTLKHQYWEANKVADLPAKRATHLDKKCRILQQPTEEVFELLEQDRRGTSWARTFFV</sequence>
<keyword evidence="2" id="KW-1185">Reference proteome</keyword>
<evidence type="ECO:0000313" key="2">
    <source>
        <dbReference type="Proteomes" id="UP001060085"/>
    </source>
</evidence>
<organism evidence="1 2">
    <name type="scientific">Catharanthus roseus</name>
    <name type="common">Madagascar periwinkle</name>
    <name type="synonym">Vinca rosea</name>
    <dbReference type="NCBI Taxonomy" id="4058"/>
    <lineage>
        <taxon>Eukaryota</taxon>
        <taxon>Viridiplantae</taxon>
        <taxon>Streptophyta</taxon>
        <taxon>Embryophyta</taxon>
        <taxon>Tracheophyta</taxon>
        <taxon>Spermatophyta</taxon>
        <taxon>Magnoliopsida</taxon>
        <taxon>eudicotyledons</taxon>
        <taxon>Gunneridae</taxon>
        <taxon>Pentapetalae</taxon>
        <taxon>asterids</taxon>
        <taxon>lamiids</taxon>
        <taxon>Gentianales</taxon>
        <taxon>Apocynaceae</taxon>
        <taxon>Rauvolfioideae</taxon>
        <taxon>Vinceae</taxon>
        <taxon>Catharanthinae</taxon>
        <taxon>Catharanthus</taxon>
    </lineage>
</organism>
<gene>
    <name evidence="1" type="ORF">M9H77_20692</name>
</gene>
<proteinExistence type="predicted"/>
<name>A0ACC0ALC3_CATRO</name>
<accession>A0ACC0ALC3</accession>
<reference evidence="2" key="1">
    <citation type="journal article" date="2023" name="Nat. Plants">
        <title>Single-cell RNA sequencing provides a high-resolution roadmap for understanding the multicellular compartmentation of specialized metabolism.</title>
        <authorList>
            <person name="Sun S."/>
            <person name="Shen X."/>
            <person name="Li Y."/>
            <person name="Li Y."/>
            <person name="Wang S."/>
            <person name="Li R."/>
            <person name="Zhang H."/>
            <person name="Shen G."/>
            <person name="Guo B."/>
            <person name="Wei J."/>
            <person name="Xu J."/>
            <person name="St-Pierre B."/>
            <person name="Chen S."/>
            <person name="Sun C."/>
        </authorList>
    </citation>
    <scope>NUCLEOTIDE SEQUENCE [LARGE SCALE GENOMIC DNA]</scope>
</reference>
<evidence type="ECO:0000313" key="1">
    <source>
        <dbReference type="EMBL" id="KAI5661369.1"/>
    </source>
</evidence>